<dbReference type="Proteomes" id="UP000321513">
    <property type="component" value="Unassembled WGS sequence"/>
</dbReference>
<organism evidence="1 2">
    <name type="scientific">Segetibacter aerophilus</name>
    <dbReference type="NCBI Taxonomy" id="670293"/>
    <lineage>
        <taxon>Bacteria</taxon>
        <taxon>Pseudomonadati</taxon>
        <taxon>Bacteroidota</taxon>
        <taxon>Chitinophagia</taxon>
        <taxon>Chitinophagales</taxon>
        <taxon>Chitinophagaceae</taxon>
        <taxon>Segetibacter</taxon>
    </lineage>
</organism>
<keyword evidence="2" id="KW-1185">Reference proteome</keyword>
<gene>
    <name evidence="1" type="ORF">SAE01_10500</name>
</gene>
<accession>A0A512B9A8</accession>
<proteinExistence type="predicted"/>
<name>A0A512B9A8_9BACT</name>
<dbReference type="AlphaFoldDB" id="A0A512B9A8"/>
<reference evidence="1 2" key="1">
    <citation type="submission" date="2019-07" db="EMBL/GenBank/DDBJ databases">
        <title>Whole genome shotgun sequence of Segetibacter aerophilus NBRC 106135.</title>
        <authorList>
            <person name="Hosoyama A."/>
            <person name="Uohara A."/>
            <person name="Ohji S."/>
            <person name="Ichikawa N."/>
        </authorList>
    </citation>
    <scope>NUCLEOTIDE SEQUENCE [LARGE SCALE GENOMIC DNA]</scope>
    <source>
        <strain evidence="1 2">NBRC 106135</strain>
    </source>
</reference>
<sequence length="191" mass="20852">MVTAILAFIEVIILVVMHFKNGNKEAAKVEEKTNDVTGEAEKDTFRVADKNVPTIVPENKPAAVAAKKNSINKRKISVENIQTLTSRPKKDSTVLSVATAERTVEVKEVSDEKMLEILTEIRQEKTESGIAVKCVSIQIVNRINADNGHKIAKFLRENGYVISGREVVKGTQNGIKLTSVGPCLKLSIGAL</sequence>
<evidence type="ECO:0000313" key="1">
    <source>
        <dbReference type="EMBL" id="GEO08554.1"/>
    </source>
</evidence>
<dbReference type="RefSeq" id="WP_147202609.1">
    <property type="nucleotide sequence ID" value="NZ_BJYT01000002.1"/>
</dbReference>
<dbReference type="EMBL" id="BJYT01000002">
    <property type="protein sequence ID" value="GEO08554.1"/>
    <property type="molecule type" value="Genomic_DNA"/>
</dbReference>
<protein>
    <submittedName>
        <fullName evidence="1">Uncharacterized protein</fullName>
    </submittedName>
</protein>
<comment type="caution">
    <text evidence="1">The sequence shown here is derived from an EMBL/GenBank/DDBJ whole genome shotgun (WGS) entry which is preliminary data.</text>
</comment>
<evidence type="ECO:0000313" key="2">
    <source>
        <dbReference type="Proteomes" id="UP000321513"/>
    </source>
</evidence>